<name>A0A2P7Z2K2_9PEZI</name>
<evidence type="ECO:0000256" key="1">
    <source>
        <dbReference type="ARBA" id="ARBA00022729"/>
    </source>
</evidence>
<feature type="domain" description="FAS1" evidence="3">
    <location>
        <begin position="52"/>
        <end position="200"/>
    </location>
</feature>
<protein>
    <submittedName>
        <fullName evidence="4">Vacuolar protein sorting-associated protein 35</fullName>
    </submittedName>
</protein>
<dbReference type="Gene3D" id="2.30.180.10">
    <property type="entry name" value="FAS1 domain"/>
    <property type="match status" value="1"/>
</dbReference>
<dbReference type="PANTHER" id="PTHR28156:SF1">
    <property type="entry name" value="FAS1 DOMAIN-CONTAINING PROTEIN YDR262W"/>
    <property type="match status" value="1"/>
</dbReference>
<evidence type="ECO:0000313" key="5">
    <source>
        <dbReference type="Proteomes" id="UP000243723"/>
    </source>
</evidence>
<dbReference type="AlphaFoldDB" id="A0A2P7Z2K2"/>
<sequence length="203" mass="21996">MKVTLLLLGLVSMSQAFTPPPKPILRKPFVAGPYDTAPQEAMADTAASTKSTQILSDIMGLSKQINIFASFTRDIASVSARLDTHDLNTTVLAPLNGAVTSLPRKPWEDPREYAALGSNAYDGKDGEDRASRNLRRFVEAHVVPVSPWEKGVKVESVGGGQLWWEEDDKGVRRIMPSGAEVKDVGTSVGNGAVWILKDCLNYA</sequence>
<keyword evidence="1 2" id="KW-0732">Signal</keyword>
<dbReference type="OrthoDB" id="5551751at2759"/>
<dbReference type="InterPro" id="IPR040200">
    <property type="entry name" value="Mug57-like"/>
</dbReference>
<accession>A0A2P7Z2K2</accession>
<dbReference type="PANTHER" id="PTHR28156">
    <property type="entry name" value="FAS1 DOMAIN-CONTAINING PROTEIN YDR262W"/>
    <property type="match status" value="1"/>
</dbReference>
<keyword evidence="5" id="KW-1185">Reference proteome</keyword>
<proteinExistence type="predicted"/>
<evidence type="ECO:0000313" key="4">
    <source>
        <dbReference type="EMBL" id="PSK42445.1"/>
    </source>
</evidence>
<dbReference type="InterPro" id="IPR036378">
    <property type="entry name" value="FAS1_dom_sf"/>
</dbReference>
<dbReference type="Proteomes" id="UP000243723">
    <property type="component" value="Unassembled WGS sequence"/>
</dbReference>
<dbReference type="EMBL" id="NHZQ01000335">
    <property type="protein sequence ID" value="PSK42445.1"/>
    <property type="molecule type" value="Genomic_DNA"/>
</dbReference>
<feature type="chain" id="PRO_5015172217" evidence="2">
    <location>
        <begin position="17"/>
        <end position="203"/>
    </location>
</feature>
<evidence type="ECO:0000256" key="2">
    <source>
        <dbReference type="SAM" id="SignalP"/>
    </source>
</evidence>
<gene>
    <name evidence="4" type="ORF">B9Z65_4359</name>
</gene>
<dbReference type="InterPro" id="IPR000782">
    <property type="entry name" value="FAS1_domain"/>
</dbReference>
<feature type="signal peptide" evidence="2">
    <location>
        <begin position="1"/>
        <end position="16"/>
    </location>
</feature>
<organism evidence="4 5">
    <name type="scientific">Elsinoe australis</name>
    <dbReference type="NCBI Taxonomy" id="40998"/>
    <lineage>
        <taxon>Eukaryota</taxon>
        <taxon>Fungi</taxon>
        <taxon>Dikarya</taxon>
        <taxon>Ascomycota</taxon>
        <taxon>Pezizomycotina</taxon>
        <taxon>Dothideomycetes</taxon>
        <taxon>Dothideomycetidae</taxon>
        <taxon>Myriangiales</taxon>
        <taxon>Elsinoaceae</taxon>
        <taxon>Elsinoe</taxon>
    </lineage>
</organism>
<dbReference type="PROSITE" id="PS50213">
    <property type="entry name" value="FAS1"/>
    <property type="match status" value="1"/>
</dbReference>
<dbReference type="SUPFAM" id="SSF82153">
    <property type="entry name" value="FAS1 domain"/>
    <property type="match status" value="1"/>
</dbReference>
<comment type="caution">
    <text evidence="4">The sequence shown here is derived from an EMBL/GenBank/DDBJ whole genome shotgun (WGS) entry which is preliminary data.</text>
</comment>
<evidence type="ECO:0000259" key="3">
    <source>
        <dbReference type="PROSITE" id="PS50213"/>
    </source>
</evidence>
<reference evidence="4 5" key="1">
    <citation type="submission" date="2017-05" db="EMBL/GenBank/DDBJ databases">
        <title>Draft genome sequence of Elsinoe australis.</title>
        <authorList>
            <person name="Cheng Q."/>
        </authorList>
    </citation>
    <scope>NUCLEOTIDE SEQUENCE [LARGE SCALE GENOMIC DNA]</scope>
    <source>
        <strain evidence="4 5">NL1</strain>
    </source>
</reference>
<dbReference type="STRING" id="40998.A0A2P7Z2K2"/>